<evidence type="ECO:0000313" key="8">
    <source>
        <dbReference type="Proteomes" id="UP001210865"/>
    </source>
</evidence>
<reference evidence="7 8" key="1">
    <citation type="submission" date="2022-12" db="EMBL/GenBank/DDBJ databases">
        <title>Sphingomonas abieness sp. nov., an endophytic bacterium isolated from Abies koreana.</title>
        <authorList>
            <person name="Jiang L."/>
            <person name="Lee J."/>
        </authorList>
    </citation>
    <scope>NUCLEOTIDE SEQUENCE [LARGE SCALE GENOMIC DNA]</scope>
    <source>
        <strain evidence="8">PAMB 00755</strain>
    </source>
</reference>
<dbReference type="Gene3D" id="3.30.565.10">
    <property type="entry name" value="Histidine kinase-like ATPase, C-terminal domain"/>
    <property type="match status" value="1"/>
</dbReference>
<keyword evidence="1" id="KW-0808">Transferase</keyword>
<feature type="transmembrane region" description="Helical" evidence="4">
    <location>
        <begin position="739"/>
        <end position="758"/>
    </location>
</feature>
<dbReference type="RefSeq" id="WP_270076418.1">
    <property type="nucleotide sequence ID" value="NZ_CP115174.1"/>
</dbReference>
<dbReference type="PANTHER" id="PTHR24421:SF62">
    <property type="entry name" value="SENSORY TRANSDUCTION HISTIDINE KINASE"/>
    <property type="match status" value="1"/>
</dbReference>
<dbReference type="InterPro" id="IPR015943">
    <property type="entry name" value="WD40/YVTN_repeat-like_dom_sf"/>
</dbReference>
<dbReference type="PANTHER" id="PTHR24421">
    <property type="entry name" value="NITRATE/NITRITE SENSOR PROTEIN NARX-RELATED"/>
    <property type="match status" value="1"/>
</dbReference>
<feature type="chain" id="PRO_5046683429" evidence="5">
    <location>
        <begin position="16"/>
        <end position="998"/>
    </location>
</feature>
<keyword evidence="3" id="KW-0902">Two-component regulatory system</keyword>
<dbReference type="Pfam" id="PF02518">
    <property type="entry name" value="HATPase_c"/>
    <property type="match status" value="1"/>
</dbReference>
<dbReference type="CDD" id="cd16917">
    <property type="entry name" value="HATPase_UhpB-NarQ-NarX-like"/>
    <property type="match status" value="1"/>
</dbReference>
<dbReference type="Pfam" id="PF07494">
    <property type="entry name" value="Reg_prop"/>
    <property type="match status" value="1"/>
</dbReference>
<sequence>MILILISTLSFAALAQDSDETAEQFTHTSWTSKDGVPGMVQALAQTPDGFLWLGTYEGLFRFDGASFDHIPVAKDHPPGSIPVSALLVTRAGQLWVGYAGGAGVEVMRRGRLERAGMPGAPGEVTMIVEDKDGAIWVVGGRGRKALKRFADGKWKSINERWGVPEDEAVSAVLAARDGTVWLATQTQVFFLRHGSTRFEATGLMISNGAGLAQDRTGRIWLSDAQGTKALPDFLAGAKAPLSVPAKGTDRTARRISLLFDRHGDLWGSTYTDGVFRIDRPGGAYAGPPSYFRSPDGLSSNEAVALLEDREGSIWVATEMGLDQFRRSNIERIPLLTSGSAEGFMLAADDRGDMYLTNGSRLWRSVPNGDPKFLLDLHDDIQALCRVRGGIWVAQKGKASKIEDGRITATVSWPDGKSVSSCGEDRDGKLWFARPAGNMLYREGAGWRQANLPSRRTPLDIFFDWRGAIVGSLSRKSVIVLDGPRTINLPESSLGVAGLTTVFGNAKGLLIGGGTGLARWDGHRIQRISIADQPWLRGVRGIVQNETGDTWLITNKGIARLTTTDLDRAFDNPAAPIPHDIFDEQDGFTSRTQNSQGLQVAIGGDDRLWFLTRQGVLRIDPSRLERNRIAPSLAIRSVAADGKLYPFSDEIRLPAGARNISIQYTALSLAIPSRVRFRYRLQGFDGAWIDPGQRRQAFYTNLAPGTYTFDVIAANNDGVWNQKGLSFRITIPPTFVQSRAFIALCIAIALLSLWLLYRLRLHTIAQRLRVRLSERLAERERVAREVHDTLLQSIQALILKFQLAVDEIPAELPVHGTLESTIDLAEEVLAQGRGRVRDLRITESGDDLERMINDIVQRLVFPSGTSVRITTVGEPASLNLIAADEIARIANEAIFNIWRHAQATQVGVRIAFSQTKLTVSFKDDGVGIPEEILKAGYRAGHYGLRGMRERAGRLDAELSLSSSIGTGTELTLTIPAKVAYARPPRRLFLFRGRQGESVD</sequence>
<evidence type="ECO:0000256" key="4">
    <source>
        <dbReference type="SAM" id="Phobius"/>
    </source>
</evidence>
<evidence type="ECO:0000256" key="2">
    <source>
        <dbReference type="ARBA" id="ARBA00022777"/>
    </source>
</evidence>
<evidence type="ECO:0000256" key="5">
    <source>
        <dbReference type="SAM" id="SignalP"/>
    </source>
</evidence>
<keyword evidence="8" id="KW-1185">Reference proteome</keyword>
<dbReference type="SUPFAM" id="SSF55874">
    <property type="entry name" value="ATPase domain of HSP90 chaperone/DNA topoisomerase II/histidine kinase"/>
    <property type="match status" value="1"/>
</dbReference>
<dbReference type="EMBL" id="CP115174">
    <property type="protein sequence ID" value="WBO21770.1"/>
    <property type="molecule type" value="Genomic_DNA"/>
</dbReference>
<keyword evidence="4" id="KW-0472">Membrane</keyword>
<keyword evidence="2" id="KW-0418">Kinase</keyword>
<organism evidence="7 8">
    <name type="scientific">Sphingomonas abietis</name>
    <dbReference type="NCBI Taxonomy" id="3012344"/>
    <lineage>
        <taxon>Bacteria</taxon>
        <taxon>Pseudomonadati</taxon>
        <taxon>Pseudomonadota</taxon>
        <taxon>Alphaproteobacteria</taxon>
        <taxon>Sphingomonadales</taxon>
        <taxon>Sphingomonadaceae</taxon>
        <taxon>Sphingomonas</taxon>
    </lineage>
</organism>
<dbReference type="InterPro" id="IPR003594">
    <property type="entry name" value="HATPase_dom"/>
</dbReference>
<dbReference type="Proteomes" id="UP001210865">
    <property type="component" value="Chromosome"/>
</dbReference>
<dbReference type="Gene3D" id="2.60.40.10">
    <property type="entry name" value="Immunoglobulins"/>
    <property type="match status" value="1"/>
</dbReference>
<evidence type="ECO:0000259" key="6">
    <source>
        <dbReference type="SMART" id="SM00387"/>
    </source>
</evidence>
<dbReference type="InterPro" id="IPR013783">
    <property type="entry name" value="Ig-like_fold"/>
</dbReference>
<protein>
    <submittedName>
        <fullName evidence="7">Triple tyrosine motif-containing protein</fullName>
    </submittedName>
</protein>
<name>A0ABY7NLC3_9SPHN</name>
<dbReference type="SUPFAM" id="SSF63829">
    <property type="entry name" value="Calcium-dependent phosphotriesterase"/>
    <property type="match status" value="1"/>
</dbReference>
<dbReference type="InterPro" id="IPR011712">
    <property type="entry name" value="Sig_transdc_His_kin_sub3_dim/P"/>
</dbReference>
<keyword evidence="5" id="KW-0732">Signal</keyword>
<dbReference type="Gene3D" id="1.20.5.1930">
    <property type="match status" value="1"/>
</dbReference>
<accession>A0ABY7NLC3</accession>
<keyword evidence="4" id="KW-1133">Transmembrane helix</keyword>
<evidence type="ECO:0000256" key="3">
    <source>
        <dbReference type="ARBA" id="ARBA00023012"/>
    </source>
</evidence>
<dbReference type="Gene3D" id="2.130.10.10">
    <property type="entry name" value="YVTN repeat-like/Quinoprotein amine dehydrogenase"/>
    <property type="match status" value="3"/>
</dbReference>
<evidence type="ECO:0000256" key="1">
    <source>
        <dbReference type="ARBA" id="ARBA00022679"/>
    </source>
</evidence>
<dbReference type="InterPro" id="IPR050482">
    <property type="entry name" value="Sensor_HK_TwoCompSys"/>
</dbReference>
<dbReference type="Pfam" id="PF07495">
    <property type="entry name" value="Y_Y_Y"/>
    <property type="match status" value="1"/>
</dbReference>
<dbReference type="InterPro" id="IPR011110">
    <property type="entry name" value="Reg_prop"/>
</dbReference>
<dbReference type="Pfam" id="PF07730">
    <property type="entry name" value="HisKA_3"/>
    <property type="match status" value="1"/>
</dbReference>
<dbReference type="InterPro" id="IPR036890">
    <property type="entry name" value="HATPase_C_sf"/>
</dbReference>
<gene>
    <name evidence="7" type="ORF">PBT88_16600</name>
</gene>
<keyword evidence="4" id="KW-0812">Transmembrane</keyword>
<proteinExistence type="predicted"/>
<dbReference type="SMART" id="SM00387">
    <property type="entry name" value="HATPase_c"/>
    <property type="match status" value="1"/>
</dbReference>
<feature type="signal peptide" evidence="5">
    <location>
        <begin position="1"/>
        <end position="15"/>
    </location>
</feature>
<evidence type="ECO:0000313" key="7">
    <source>
        <dbReference type="EMBL" id="WBO21770.1"/>
    </source>
</evidence>
<dbReference type="InterPro" id="IPR011123">
    <property type="entry name" value="Y_Y_Y"/>
</dbReference>
<feature type="domain" description="Histidine kinase/HSP90-like ATPase" evidence="6">
    <location>
        <begin position="880"/>
        <end position="977"/>
    </location>
</feature>
<dbReference type="SUPFAM" id="SSF101898">
    <property type="entry name" value="NHL repeat"/>
    <property type="match status" value="1"/>
</dbReference>